<evidence type="ECO:0000313" key="6">
    <source>
        <dbReference type="Proteomes" id="UP001165080"/>
    </source>
</evidence>
<dbReference type="EMBL" id="BRXU01000058">
    <property type="protein sequence ID" value="GLC62100.1"/>
    <property type="molecule type" value="Genomic_DNA"/>
</dbReference>
<evidence type="ECO:0000256" key="1">
    <source>
        <dbReference type="ARBA" id="ARBA00022654"/>
    </source>
</evidence>
<dbReference type="PROSITE" id="PS51187">
    <property type="entry name" value="AUTOINDUCER_SYNTH_2"/>
    <property type="match status" value="1"/>
</dbReference>
<dbReference type="Proteomes" id="UP001165080">
    <property type="component" value="Unassembled WGS sequence"/>
</dbReference>
<proteinExistence type="predicted"/>
<dbReference type="InterPro" id="IPR016181">
    <property type="entry name" value="Acyl_CoA_acyltransferase"/>
</dbReference>
<dbReference type="Pfam" id="PF00765">
    <property type="entry name" value="Autoind_synth"/>
    <property type="match status" value="1"/>
</dbReference>
<dbReference type="SUPFAM" id="SSF55729">
    <property type="entry name" value="Acyl-CoA N-acyltransferases (Nat)"/>
    <property type="match status" value="1"/>
</dbReference>
<dbReference type="Gene3D" id="3.40.630.30">
    <property type="match status" value="1"/>
</dbReference>
<dbReference type="GO" id="GO:0016740">
    <property type="term" value="F:transferase activity"/>
    <property type="evidence" value="ECO:0007669"/>
    <property type="project" value="UniProtKB-KW"/>
</dbReference>
<evidence type="ECO:0000256" key="4">
    <source>
        <dbReference type="ARBA" id="ARBA00022929"/>
    </source>
</evidence>
<dbReference type="PRINTS" id="PR01549">
    <property type="entry name" value="AUTOINDCRSYN"/>
</dbReference>
<evidence type="ECO:0008006" key="7">
    <source>
        <dbReference type="Google" id="ProtNLM"/>
    </source>
</evidence>
<dbReference type="AlphaFoldDB" id="A0A9W6FAR6"/>
<dbReference type="PANTHER" id="PTHR39322">
    <property type="entry name" value="ACYL-HOMOSERINE-LACTONE SYNTHASE"/>
    <property type="match status" value="1"/>
</dbReference>
<protein>
    <recommendedName>
        <fullName evidence="7">Acyl-homoserine-lactone synthase</fullName>
    </recommendedName>
</protein>
<keyword evidence="4" id="KW-0071">Autoinducer synthesis</keyword>
<evidence type="ECO:0000313" key="5">
    <source>
        <dbReference type="EMBL" id="GLC62100.1"/>
    </source>
</evidence>
<gene>
    <name evidence="5" type="primary">PLESTB003104</name>
    <name evidence="5" type="ORF">PLESTB_001840700</name>
</gene>
<dbReference type="GO" id="GO:0009372">
    <property type="term" value="P:quorum sensing"/>
    <property type="evidence" value="ECO:0007669"/>
    <property type="project" value="UniProtKB-KW"/>
</dbReference>
<reference evidence="5 6" key="1">
    <citation type="journal article" date="2023" name="Commun. Biol.">
        <title>Reorganization of the ancestral sex-determining regions during the evolution of trioecy in Pleodorina starrii.</title>
        <authorList>
            <person name="Takahashi K."/>
            <person name="Suzuki S."/>
            <person name="Kawai-Toyooka H."/>
            <person name="Yamamoto K."/>
            <person name="Hamaji T."/>
            <person name="Ootsuki R."/>
            <person name="Yamaguchi H."/>
            <person name="Kawachi M."/>
            <person name="Higashiyama T."/>
            <person name="Nozaki H."/>
        </authorList>
    </citation>
    <scope>NUCLEOTIDE SEQUENCE [LARGE SCALE GENOMIC DNA]</scope>
    <source>
        <strain evidence="5 6">NIES-4479</strain>
    </source>
</reference>
<organism evidence="5 6">
    <name type="scientific">Pleodorina starrii</name>
    <dbReference type="NCBI Taxonomy" id="330485"/>
    <lineage>
        <taxon>Eukaryota</taxon>
        <taxon>Viridiplantae</taxon>
        <taxon>Chlorophyta</taxon>
        <taxon>core chlorophytes</taxon>
        <taxon>Chlorophyceae</taxon>
        <taxon>CS clade</taxon>
        <taxon>Chlamydomonadales</taxon>
        <taxon>Volvocaceae</taxon>
        <taxon>Pleodorina</taxon>
    </lineage>
</organism>
<keyword evidence="6" id="KW-1185">Reference proteome</keyword>
<keyword evidence="1" id="KW-0673">Quorum sensing</keyword>
<comment type="caution">
    <text evidence="5">The sequence shown here is derived from an EMBL/GenBank/DDBJ whole genome shotgun (WGS) entry which is preliminary data.</text>
</comment>
<dbReference type="GO" id="GO:0007165">
    <property type="term" value="P:signal transduction"/>
    <property type="evidence" value="ECO:0007669"/>
    <property type="project" value="TreeGrafter"/>
</dbReference>
<sequence length="109" mass="12447">MTDVQIATIRLPRDMAQFDLVASFFQLRKQIFVDRMAWPLHHAEGIEFEQYDTFDTVYVIAHRDGRAIGGARLKRTDCSFGGGKVVYSYMIRDAHRGLLPGMPTNLRGN</sequence>
<keyword evidence="3" id="KW-0949">S-adenosyl-L-methionine</keyword>
<keyword evidence="2" id="KW-0808">Transferase</keyword>
<evidence type="ECO:0000256" key="2">
    <source>
        <dbReference type="ARBA" id="ARBA00022679"/>
    </source>
</evidence>
<evidence type="ECO:0000256" key="3">
    <source>
        <dbReference type="ARBA" id="ARBA00022691"/>
    </source>
</evidence>
<dbReference type="PANTHER" id="PTHR39322:SF1">
    <property type="entry name" value="ISOVALERYL-HOMOSERINE LACTONE SYNTHASE"/>
    <property type="match status" value="1"/>
</dbReference>
<dbReference type="InterPro" id="IPR001690">
    <property type="entry name" value="Autoind_synthase"/>
</dbReference>
<accession>A0A9W6FAR6</accession>
<name>A0A9W6FAR6_9CHLO</name>